<dbReference type="InterPro" id="IPR050705">
    <property type="entry name" value="Cytochrome_P450_3A"/>
</dbReference>
<name>A0ABP1QJS1_9HEXA</name>
<evidence type="ECO:0000256" key="5">
    <source>
        <dbReference type="ARBA" id="ARBA00023004"/>
    </source>
</evidence>
<evidence type="ECO:0000256" key="8">
    <source>
        <dbReference type="RuleBase" id="RU000461"/>
    </source>
</evidence>
<protein>
    <recommendedName>
        <fullName evidence="11">Cytochrome P450</fullName>
    </recommendedName>
</protein>
<comment type="similarity">
    <text evidence="1 8">Belongs to the cytochrome P450 family.</text>
</comment>
<evidence type="ECO:0008006" key="11">
    <source>
        <dbReference type="Google" id="ProtNLM"/>
    </source>
</evidence>
<keyword evidence="3 8" id="KW-0479">Metal-binding</keyword>
<dbReference type="SUPFAM" id="SSF48264">
    <property type="entry name" value="Cytochrome P450"/>
    <property type="match status" value="1"/>
</dbReference>
<evidence type="ECO:0000256" key="2">
    <source>
        <dbReference type="ARBA" id="ARBA00022617"/>
    </source>
</evidence>
<evidence type="ECO:0000313" key="9">
    <source>
        <dbReference type="EMBL" id="CAL8098958.1"/>
    </source>
</evidence>
<evidence type="ECO:0000256" key="6">
    <source>
        <dbReference type="ARBA" id="ARBA00023033"/>
    </source>
</evidence>
<keyword evidence="6 8" id="KW-0503">Monooxygenase</keyword>
<keyword evidence="5 8" id="KW-0408">Iron</keyword>
<dbReference type="EMBL" id="CAXLJM020000031">
    <property type="protein sequence ID" value="CAL8098958.1"/>
    <property type="molecule type" value="Genomic_DNA"/>
</dbReference>
<accession>A0ABP1QJS1</accession>
<reference evidence="9 10" key="1">
    <citation type="submission" date="2024-08" db="EMBL/GenBank/DDBJ databases">
        <authorList>
            <person name="Cucini C."/>
            <person name="Frati F."/>
        </authorList>
    </citation>
    <scope>NUCLEOTIDE SEQUENCE [LARGE SCALE GENOMIC DNA]</scope>
</reference>
<dbReference type="PRINTS" id="PR00385">
    <property type="entry name" value="P450"/>
</dbReference>
<evidence type="ECO:0000313" key="10">
    <source>
        <dbReference type="Proteomes" id="UP001642540"/>
    </source>
</evidence>
<comment type="function">
    <text evidence="7">Cytochromes P450 are a group of heme-thiolate monooxygenases. They oxidize a variety of structurally unrelated compounds, including steroids, fatty acids, and xenobiotics.</text>
</comment>
<evidence type="ECO:0000256" key="7">
    <source>
        <dbReference type="ARBA" id="ARBA00043906"/>
    </source>
</evidence>
<gene>
    <name evidence="9" type="ORF">ODALV1_LOCUS10100</name>
</gene>
<dbReference type="Proteomes" id="UP001642540">
    <property type="component" value="Unassembled WGS sequence"/>
</dbReference>
<keyword evidence="4 8" id="KW-0560">Oxidoreductase</keyword>
<proteinExistence type="inferred from homology"/>
<dbReference type="InterPro" id="IPR001128">
    <property type="entry name" value="Cyt_P450"/>
</dbReference>
<organism evidence="9 10">
    <name type="scientific">Orchesella dallaii</name>
    <dbReference type="NCBI Taxonomy" id="48710"/>
    <lineage>
        <taxon>Eukaryota</taxon>
        <taxon>Metazoa</taxon>
        <taxon>Ecdysozoa</taxon>
        <taxon>Arthropoda</taxon>
        <taxon>Hexapoda</taxon>
        <taxon>Collembola</taxon>
        <taxon>Entomobryomorpha</taxon>
        <taxon>Entomobryoidea</taxon>
        <taxon>Orchesellidae</taxon>
        <taxon>Orchesellinae</taxon>
        <taxon>Orchesella</taxon>
    </lineage>
</organism>
<dbReference type="PANTHER" id="PTHR24302:SF15">
    <property type="entry name" value="FATTY-ACID PEROXYGENASE"/>
    <property type="match status" value="1"/>
</dbReference>
<evidence type="ECO:0000256" key="3">
    <source>
        <dbReference type="ARBA" id="ARBA00022723"/>
    </source>
</evidence>
<dbReference type="InterPro" id="IPR002401">
    <property type="entry name" value="Cyt_P450_E_grp-I"/>
</dbReference>
<dbReference type="InterPro" id="IPR036396">
    <property type="entry name" value="Cyt_P450_sf"/>
</dbReference>
<dbReference type="Pfam" id="PF00067">
    <property type="entry name" value="p450"/>
    <property type="match status" value="2"/>
</dbReference>
<dbReference type="Gene3D" id="1.10.630.10">
    <property type="entry name" value="Cytochrome P450"/>
    <property type="match status" value="2"/>
</dbReference>
<dbReference type="InterPro" id="IPR017972">
    <property type="entry name" value="Cyt_P450_CS"/>
</dbReference>
<keyword evidence="10" id="KW-1185">Reference proteome</keyword>
<dbReference type="PROSITE" id="PS00086">
    <property type="entry name" value="CYTOCHROME_P450"/>
    <property type="match status" value="1"/>
</dbReference>
<keyword evidence="2 8" id="KW-0349">Heme</keyword>
<evidence type="ECO:0000256" key="4">
    <source>
        <dbReference type="ARBA" id="ARBA00023002"/>
    </source>
</evidence>
<dbReference type="PRINTS" id="PR00463">
    <property type="entry name" value="EP450I"/>
</dbReference>
<sequence>MILLILGGLICIVVGLYIYARWNFGTLEKLGIPVVEHHPLLGSVKEMYKEVGALNDIKWMNKYGPVFGVYEGRYPHIYICDPELVRLICIKDADHFNGKRPLDFGDPVLNEMPDFQPLGKWKLIRTFLTPAFSSSKIRSMNTPMRESIKEYVADLKESIKKTKKGVLEKVAYTFPFLRKFLPSSILNAEAVKRFSIIFKQMMEQRRKSGEKKNDVVDMCIEWADKLDTPKMREEGITTTLYYIATNPEIAKKAYAEVDAVFQRNNGIITHESIPELVYINVCINESLRLYPFFYRTERECTKEWRNEKYNLTVKKGMIIQLPSWAANRNPEYNEDPEKYDPERWMPENKDRINVYSSTSFGHGPRNCIGKSFSTEAMPLLAAYMLRELKFVGRKDSEIKFKPGGPFF</sequence>
<dbReference type="PANTHER" id="PTHR24302">
    <property type="entry name" value="CYTOCHROME P450 FAMILY 3"/>
    <property type="match status" value="1"/>
</dbReference>
<evidence type="ECO:0000256" key="1">
    <source>
        <dbReference type="ARBA" id="ARBA00010617"/>
    </source>
</evidence>
<comment type="caution">
    <text evidence="9">The sequence shown here is derived from an EMBL/GenBank/DDBJ whole genome shotgun (WGS) entry which is preliminary data.</text>
</comment>